<name>A0A0C9W877_9AGAM</name>
<keyword evidence="3" id="KW-1185">Reference proteome</keyword>
<proteinExistence type="predicted"/>
<dbReference type="EMBL" id="KN839850">
    <property type="protein sequence ID" value="KIJ63623.1"/>
    <property type="molecule type" value="Genomic_DNA"/>
</dbReference>
<dbReference type="HOGENOM" id="CLU_2250506_0_0_1"/>
<evidence type="ECO:0000256" key="1">
    <source>
        <dbReference type="SAM" id="MobiDB-lite"/>
    </source>
</evidence>
<gene>
    <name evidence="2" type="ORF">HYDPIDRAFT_113113</name>
</gene>
<reference evidence="2 3" key="1">
    <citation type="submission" date="2014-04" db="EMBL/GenBank/DDBJ databases">
        <title>Evolutionary Origins and Diversification of the Mycorrhizal Mutualists.</title>
        <authorList>
            <consortium name="DOE Joint Genome Institute"/>
            <consortium name="Mycorrhizal Genomics Consortium"/>
            <person name="Kohler A."/>
            <person name="Kuo A."/>
            <person name="Nagy L.G."/>
            <person name="Floudas D."/>
            <person name="Copeland A."/>
            <person name="Barry K.W."/>
            <person name="Cichocki N."/>
            <person name="Veneault-Fourrey C."/>
            <person name="LaButti K."/>
            <person name="Lindquist E.A."/>
            <person name="Lipzen A."/>
            <person name="Lundell T."/>
            <person name="Morin E."/>
            <person name="Murat C."/>
            <person name="Riley R."/>
            <person name="Ohm R."/>
            <person name="Sun H."/>
            <person name="Tunlid A."/>
            <person name="Henrissat B."/>
            <person name="Grigoriev I.V."/>
            <person name="Hibbett D.S."/>
            <person name="Martin F."/>
        </authorList>
    </citation>
    <scope>NUCLEOTIDE SEQUENCE [LARGE SCALE GENOMIC DNA]</scope>
    <source>
        <strain evidence="2 3">MD-312</strain>
    </source>
</reference>
<organism evidence="2 3">
    <name type="scientific">Hydnomerulius pinastri MD-312</name>
    <dbReference type="NCBI Taxonomy" id="994086"/>
    <lineage>
        <taxon>Eukaryota</taxon>
        <taxon>Fungi</taxon>
        <taxon>Dikarya</taxon>
        <taxon>Basidiomycota</taxon>
        <taxon>Agaricomycotina</taxon>
        <taxon>Agaricomycetes</taxon>
        <taxon>Agaricomycetidae</taxon>
        <taxon>Boletales</taxon>
        <taxon>Boletales incertae sedis</taxon>
        <taxon>Leucogyrophana</taxon>
    </lineage>
</organism>
<feature type="compositionally biased region" description="Low complexity" evidence="1">
    <location>
        <begin position="1"/>
        <end position="44"/>
    </location>
</feature>
<evidence type="ECO:0000313" key="2">
    <source>
        <dbReference type="EMBL" id="KIJ63623.1"/>
    </source>
</evidence>
<evidence type="ECO:0000313" key="3">
    <source>
        <dbReference type="Proteomes" id="UP000053820"/>
    </source>
</evidence>
<accession>A0A0C9W877</accession>
<dbReference type="Proteomes" id="UP000053820">
    <property type="component" value="Unassembled WGS sequence"/>
</dbReference>
<feature type="compositionally biased region" description="Polar residues" evidence="1">
    <location>
        <begin position="45"/>
        <end position="61"/>
    </location>
</feature>
<feature type="region of interest" description="Disordered" evidence="1">
    <location>
        <begin position="1"/>
        <end position="104"/>
    </location>
</feature>
<sequence length="104" mass="11150">MRASSTTPAIIETAFTTTTTSAERPPRTISTTTASATAHTPLSSLPSPISQALPSSSTNRLKLNPPPYSHHPHPSKHTTPPIASLTFLTPLPPQLEDALRPRHR</sequence>
<dbReference type="AlphaFoldDB" id="A0A0C9W877"/>
<protein>
    <submittedName>
        <fullName evidence="2">Uncharacterized protein</fullName>
    </submittedName>
</protein>